<name>A0A0A8Y6Y0_ARUDO</name>
<accession>A0A0A8Y6Y0</accession>
<keyword evidence="1" id="KW-0812">Transmembrane</keyword>
<keyword evidence="1" id="KW-0472">Membrane</keyword>
<proteinExistence type="predicted"/>
<sequence length="43" mass="5063">MQLKMGKFFYGLKFIKYAVGIVATTIILHYRCCMLHCYCLVKN</sequence>
<reference evidence="2" key="2">
    <citation type="journal article" date="2015" name="Data Brief">
        <title>Shoot transcriptome of the giant reed, Arundo donax.</title>
        <authorList>
            <person name="Barrero R.A."/>
            <person name="Guerrero F.D."/>
            <person name="Moolhuijzen P."/>
            <person name="Goolsby J.A."/>
            <person name="Tidwell J."/>
            <person name="Bellgard S.E."/>
            <person name="Bellgard M.I."/>
        </authorList>
    </citation>
    <scope>NUCLEOTIDE SEQUENCE</scope>
    <source>
        <tissue evidence="2">Shoot tissue taken approximately 20 cm above the soil surface</tissue>
    </source>
</reference>
<dbReference type="EMBL" id="GBRH01276076">
    <property type="protein sequence ID" value="JAD21819.1"/>
    <property type="molecule type" value="Transcribed_RNA"/>
</dbReference>
<protein>
    <submittedName>
        <fullName evidence="2">Uncharacterized protein</fullName>
    </submittedName>
</protein>
<reference evidence="2" key="1">
    <citation type="submission" date="2014-09" db="EMBL/GenBank/DDBJ databases">
        <authorList>
            <person name="Magalhaes I.L.F."/>
            <person name="Oliveira U."/>
            <person name="Santos F.R."/>
            <person name="Vidigal T.H.D.A."/>
            <person name="Brescovit A.D."/>
            <person name="Santos A.J."/>
        </authorList>
    </citation>
    <scope>NUCLEOTIDE SEQUENCE</scope>
    <source>
        <tissue evidence="2">Shoot tissue taken approximately 20 cm above the soil surface</tissue>
    </source>
</reference>
<dbReference type="AlphaFoldDB" id="A0A0A8Y6Y0"/>
<keyword evidence="1" id="KW-1133">Transmembrane helix</keyword>
<feature type="transmembrane region" description="Helical" evidence="1">
    <location>
        <begin position="12"/>
        <end position="30"/>
    </location>
</feature>
<evidence type="ECO:0000256" key="1">
    <source>
        <dbReference type="SAM" id="Phobius"/>
    </source>
</evidence>
<organism evidence="2">
    <name type="scientific">Arundo donax</name>
    <name type="common">Giant reed</name>
    <name type="synonym">Donax arundinaceus</name>
    <dbReference type="NCBI Taxonomy" id="35708"/>
    <lineage>
        <taxon>Eukaryota</taxon>
        <taxon>Viridiplantae</taxon>
        <taxon>Streptophyta</taxon>
        <taxon>Embryophyta</taxon>
        <taxon>Tracheophyta</taxon>
        <taxon>Spermatophyta</taxon>
        <taxon>Magnoliopsida</taxon>
        <taxon>Liliopsida</taxon>
        <taxon>Poales</taxon>
        <taxon>Poaceae</taxon>
        <taxon>PACMAD clade</taxon>
        <taxon>Arundinoideae</taxon>
        <taxon>Arundineae</taxon>
        <taxon>Arundo</taxon>
    </lineage>
</organism>
<evidence type="ECO:0000313" key="2">
    <source>
        <dbReference type="EMBL" id="JAD21819.1"/>
    </source>
</evidence>